<dbReference type="PANTHER" id="PTHR14965:SF1">
    <property type="entry name" value="APOPTOSIS FACILITATOR BCL-2-LIKE PROTEIN 14"/>
    <property type="match status" value="1"/>
</dbReference>
<evidence type="ECO:0000313" key="4">
    <source>
        <dbReference type="Proteomes" id="UP001148018"/>
    </source>
</evidence>
<dbReference type="Proteomes" id="UP001148018">
    <property type="component" value="Unassembled WGS sequence"/>
</dbReference>
<accession>A0A9Q0EUG7</accession>
<dbReference type="PANTHER" id="PTHR14965">
    <property type="entry name" value="SI:CH73-248E21.1"/>
    <property type="match status" value="1"/>
</dbReference>
<feature type="compositionally biased region" description="Basic and acidic residues" evidence="2">
    <location>
        <begin position="54"/>
        <end position="65"/>
    </location>
</feature>
<evidence type="ECO:0000256" key="1">
    <source>
        <dbReference type="ARBA" id="ARBA00022703"/>
    </source>
</evidence>
<protein>
    <submittedName>
        <fullName evidence="3">Uncharacterized protein</fullName>
    </submittedName>
</protein>
<dbReference type="GO" id="GO:2001236">
    <property type="term" value="P:regulation of extrinsic apoptotic signaling pathway"/>
    <property type="evidence" value="ECO:0007669"/>
    <property type="project" value="TreeGrafter"/>
</dbReference>
<dbReference type="OrthoDB" id="9948726at2759"/>
<sequence length="296" mass="32235">MGDSHVGVGGHVVPATNGGPLSAAGHEEEEDTPEEDTLELRLMMAYAQRRRPRDKPPVAHGDERPSATPSPSPSPPVVEETKTNDIIKKKKKNKKKHVKISKWLRMIPCVGKPKVAEGGQYDPGERPCGMASGSDTEEEVVPQTPEGVDELATTLIELADVSFHPPDIETDSEDDEMERLVGLLLRTYGDQLQEQHGCDKLFSELLGSYNLFPSLMSAVFRKMGLMTSDLGGQGPKDSQLETKTKIAVTCEVASRLSAADTLPMNRVLGFGARYLKEHCSVEAALKADEESDSEVE</sequence>
<evidence type="ECO:0000313" key="3">
    <source>
        <dbReference type="EMBL" id="KAJ3611941.1"/>
    </source>
</evidence>
<keyword evidence="4" id="KW-1185">Reference proteome</keyword>
<evidence type="ECO:0000256" key="2">
    <source>
        <dbReference type="SAM" id="MobiDB-lite"/>
    </source>
</evidence>
<dbReference type="AlphaFoldDB" id="A0A9Q0EUG7"/>
<organism evidence="3 4">
    <name type="scientific">Muraenolepis orangiensis</name>
    <name type="common">Patagonian moray cod</name>
    <dbReference type="NCBI Taxonomy" id="630683"/>
    <lineage>
        <taxon>Eukaryota</taxon>
        <taxon>Metazoa</taxon>
        <taxon>Chordata</taxon>
        <taxon>Craniata</taxon>
        <taxon>Vertebrata</taxon>
        <taxon>Euteleostomi</taxon>
        <taxon>Actinopterygii</taxon>
        <taxon>Neopterygii</taxon>
        <taxon>Teleostei</taxon>
        <taxon>Neoteleostei</taxon>
        <taxon>Acanthomorphata</taxon>
        <taxon>Zeiogadaria</taxon>
        <taxon>Gadariae</taxon>
        <taxon>Gadiformes</taxon>
        <taxon>Muraenolepidoidei</taxon>
        <taxon>Muraenolepididae</taxon>
        <taxon>Muraenolepis</taxon>
    </lineage>
</organism>
<name>A0A9Q0EUG7_9TELE</name>
<proteinExistence type="predicted"/>
<dbReference type="GO" id="GO:0006915">
    <property type="term" value="P:apoptotic process"/>
    <property type="evidence" value="ECO:0007669"/>
    <property type="project" value="UniProtKB-KW"/>
</dbReference>
<feature type="region of interest" description="Disordered" evidence="2">
    <location>
        <begin position="1"/>
        <end position="94"/>
    </location>
</feature>
<reference evidence="3" key="1">
    <citation type="submission" date="2022-07" db="EMBL/GenBank/DDBJ databases">
        <title>Chromosome-level genome of Muraenolepis orangiensis.</title>
        <authorList>
            <person name="Kim J."/>
        </authorList>
    </citation>
    <scope>NUCLEOTIDE SEQUENCE</scope>
    <source>
        <strain evidence="3">KU_S4_2022</strain>
        <tissue evidence="3">Muscle</tissue>
    </source>
</reference>
<comment type="caution">
    <text evidence="3">The sequence shown here is derived from an EMBL/GenBank/DDBJ whole genome shotgun (WGS) entry which is preliminary data.</text>
</comment>
<feature type="region of interest" description="Disordered" evidence="2">
    <location>
        <begin position="118"/>
        <end position="141"/>
    </location>
</feature>
<keyword evidence="1" id="KW-0053">Apoptosis</keyword>
<gene>
    <name evidence="3" type="ORF">NHX12_020221</name>
</gene>
<dbReference type="EMBL" id="JANIIK010000036">
    <property type="protein sequence ID" value="KAJ3611941.1"/>
    <property type="molecule type" value="Genomic_DNA"/>
</dbReference>
<feature type="compositionally biased region" description="Acidic residues" evidence="2">
    <location>
        <begin position="27"/>
        <end position="37"/>
    </location>
</feature>